<organism evidence="1 2">
    <name type="scientific">Teichococcus aerophilus</name>
    <dbReference type="NCBI Taxonomy" id="1224513"/>
    <lineage>
        <taxon>Bacteria</taxon>
        <taxon>Pseudomonadati</taxon>
        <taxon>Pseudomonadota</taxon>
        <taxon>Alphaproteobacteria</taxon>
        <taxon>Acetobacterales</taxon>
        <taxon>Roseomonadaceae</taxon>
        <taxon>Roseomonas</taxon>
    </lineage>
</organism>
<proteinExistence type="predicted"/>
<dbReference type="RefSeq" id="WP_187784801.1">
    <property type="nucleotide sequence ID" value="NZ_JACTVA010000020.1"/>
</dbReference>
<reference evidence="1 2" key="1">
    <citation type="journal article" date="2013" name="Int. J. Syst. Evol. Microbiol.">
        <title>Roseomonas aerophila sp. nov., isolated from air.</title>
        <authorList>
            <person name="Kim S.J."/>
            <person name="Weon H.Y."/>
            <person name="Ahn J.H."/>
            <person name="Hong S.B."/>
            <person name="Seok S.J."/>
            <person name="Whang K.S."/>
            <person name="Kwon S.W."/>
        </authorList>
    </citation>
    <scope>NUCLEOTIDE SEQUENCE [LARGE SCALE GENOMIC DNA]</scope>
    <source>
        <strain evidence="1 2">NBRC 108923</strain>
    </source>
</reference>
<evidence type="ECO:0000313" key="2">
    <source>
        <dbReference type="Proteomes" id="UP000626026"/>
    </source>
</evidence>
<dbReference type="Gene3D" id="1.20.1290.10">
    <property type="entry name" value="AhpD-like"/>
    <property type="match status" value="1"/>
</dbReference>
<dbReference type="EMBL" id="JACTVA010000020">
    <property type="protein sequence ID" value="MBC9207632.1"/>
    <property type="molecule type" value="Genomic_DNA"/>
</dbReference>
<name>A0ABR7RM53_9PROT</name>
<gene>
    <name evidence="1" type="ORF">IBL26_12380</name>
</gene>
<dbReference type="PANTHER" id="PTHR34846">
    <property type="entry name" value="4-CARBOXYMUCONOLACTONE DECARBOXYLASE FAMILY PROTEIN (AFU_ORTHOLOGUE AFUA_6G11590)"/>
    <property type="match status" value="1"/>
</dbReference>
<dbReference type="PANTHER" id="PTHR34846:SF11">
    <property type="entry name" value="4-CARBOXYMUCONOLACTONE DECARBOXYLASE FAMILY PROTEIN (AFU_ORTHOLOGUE AFUA_6G11590)"/>
    <property type="match status" value="1"/>
</dbReference>
<comment type="caution">
    <text evidence="1">The sequence shown here is derived from an EMBL/GenBank/DDBJ whole genome shotgun (WGS) entry which is preliminary data.</text>
</comment>
<dbReference type="Proteomes" id="UP000626026">
    <property type="component" value="Unassembled WGS sequence"/>
</dbReference>
<accession>A0ABR7RM53</accession>
<keyword evidence="2" id="KW-1185">Reference proteome</keyword>
<protein>
    <submittedName>
        <fullName evidence="1">Carboxymuconolactone decarboxylase family protein</fullName>
    </submittedName>
</protein>
<sequence length="201" mass="21968">MARIPLPSPDEMSPEQRRVHDAVLAGPRGAMIGPLRAVIHSPELAARWSSLGEILRFDTVLPKRLNELAIIVTGRRWGSQIEWWVHARAAAEAGLPADAIEAIRTGQPPQLDAPEDAEIYEFARALQETGRVPLPLYRAVEQRWGARGVVELTAVIGYYTMVSMTLNAHEIPLPDGVAEPLRDVEDGLAPLPPARTTQVAG</sequence>
<dbReference type="SUPFAM" id="SSF69118">
    <property type="entry name" value="AhpD-like"/>
    <property type="match status" value="1"/>
</dbReference>
<evidence type="ECO:0000313" key="1">
    <source>
        <dbReference type="EMBL" id="MBC9207632.1"/>
    </source>
</evidence>
<dbReference type="InterPro" id="IPR029032">
    <property type="entry name" value="AhpD-like"/>
</dbReference>